<dbReference type="InterPro" id="IPR011060">
    <property type="entry name" value="RibuloseP-bd_barrel"/>
</dbReference>
<organism evidence="2 3">
    <name type="scientific">Thermogladius calderae (strain DSM 22663 / VKM B-2946 / 1633)</name>
    <dbReference type="NCBI Taxonomy" id="1184251"/>
    <lineage>
        <taxon>Archaea</taxon>
        <taxon>Thermoproteota</taxon>
        <taxon>Thermoprotei</taxon>
        <taxon>Desulfurococcales</taxon>
        <taxon>Desulfurococcaceae</taxon>
        <taxon>Thermogladius</taxon>
    </lineage>
</organism>
<dbReference type="PIRSF" id="PIRSF005956">
    <property type="entry name" value="BtpA"/>
    <property type="match status" value="1"/>
</dbReference>
<dbReference type="RefSeq" id="WP_014737836.1">
    <property type="nucleotide sequence ID" value="NC_017954.1"/>
</dbReference>
<dbReference type="KEGG" id="thg:TCELL_1163"/>
<gene>
    <name evidence="2" type="ordered locus">TCELL_1163</name>
</gene>
<dbReference type="NCBIfam" id="TIGR00259">
    <property type="entry name" value="thylakoid_BtpA"/>
    <property type="match status" value="1"/>
</dbReference>
<protein>
    <submittedName>
        <fullName evidence="2">Photosystem I assembly BtpA</fullName>
    </submittedName>
</protein>
<comment type="similarity">
    <text evidence="1">Belongs to the BtpA family.</text>
</comment>
<dbReference type="InterPro" id="IPR005137">
    <property type="entry name" value="BtpA"/>
</dbReference>
<dbReference type="PANTHER" id="PTHR21381">
    <property type="entry name" value="ZGC:162297"/>
    <property type="match status" value="1"/>
</dbReference>
<evidence type="ECO:0000313" key="2">
    <source>
        <dbReference type="EMBL" id="AFK51586.1"/>
    </source>
</evidence>
<evidence type="ECO:0000313" key="3">
    <source>
        <dbReference type="Proteomes" id="UP000005270"/>
    </source>
</evidence>
<dbReference type="PANTHER" id="PTHR21381:SF3">
    <property type="entry name" value="SGC REGION PROTEIN SGCQ-RELATED"/>
    <property type="match status" value="1"/>
</dbReference>
<dbReference type="HOGENOM" id="CLU_075239_1_0_2"/>
<dbReference type="Proteomes" id="UP000005270">
    <property type="component" value="Chromosome"/>
</dbReference>
<dbReference type="Gene3D" id="3.20.20.70">
    <property type="entry name" value="Aldolase class I"/>
    <property type="match status" value="1"/>
</dbReference>
<accession>I3TFP8</accession>
<proteinExistence type="inferred from homology"/>
<dbReference type="OrthoDB" id="38543at2157"/>
<dbReference type="AlphaFoldDB" id="I3TFP8"/>
<dbReference type="eggNOG" id="arCOG01982">
    <property type="taxonomic scope" value="Archaea"/>
</dbReference>
<dbReference type="STRING" id="1184251.TCELL_1163"/>
<dbReference type="InParanoid" id="I3TFP8"/>
<evidence type="ECO:0000256" key="1">
    <source>
        <dbReference type="ARBA" id="ARBA00006007"/>
    </source>
</evidence>
<dbReference type="EMBL" id="CP003531">
    <property type="protein sequence ID" value="AFK51586.1"/>
    <property type="molecule type" value="Genomic_DNA"/>
</dbReference>
<dbReference type="SUPFAM" id="SSF51366">
    <property type="entry name" value="Ribulose-phoshate binding barrel"/>
    <property type="match status" value="1"/>
</dbReference>
<dbReference type="InterPro" id="IPR013785">
    <property type="entry name" value="Aldolase_TIM"/>
</dbReference>
<dbReference type="GeneID" id="13013482"/>
<name>I3TFP8_THEC1</name>
<sequence length="306" mass="33771">MPHRLELGGQGLKRELLDKLVPEWARDLYSKRMFSIRDLFKNDKAIIGMVHLLPLPGAPGYKGWSIDVVEEHALREAKIYEENGVDGVIVENMWDLPYYSGASRIPPEEMTAHAVVARHVVKNVSIPVGITVIHNGGRVALAIAKASGARFVRVCLYTGAAVWDTGEFDHGVAADLVRIRKALYAEDIKFFVDVVKKHSVVFPGIDIVTHTKWADFYLADAVIVTGRMTGEEPSVEDVKLVKSIVGDTPVIIGSGLTPENAEKLLRYADGAIVGTYFKVHGLTQNPVDPERVKRLMSVVNRIRGKA</sequence>
<dbReference type="Pfam" id="PF03437">
    <property type="entry name" value="BtpA"/>
    <property type="match status" value="1"/>
</dbReference>
<keyword evidence="3" id="KW-1185">Reference proteome</keyword>
<reference evidence="2 3" key="1">
    <citation type="journal article" date="2012" name="J. Bacteriol.">
        <title>Complete genome sequence of the hyperthermophilic cellulolytic Crenarchaeon 'Thermogladius cellulolyticus' 1633.</title>
        <authorList>
            <person name="Mardanov A.V."/>
            <person name="Kochetkova T.V."/>
            <person name="Beletsky A.V."/>
            <person name="Bonch-Osmolovskaya E.A."/>
            <person name="Ravin N.V."/>
            <person name="Skryabin K.G."/>
        </authorList>
    </citation>
    <scope>NUCLEOTIDE SEQUENCE [LARGE SCALE GENOMIC DNA]</scope>
    <source>
        <strain evidence="3">DSM 22663 / VKM B-2946 / 1633</strain>
    </source>
</reference>